<dbReference type="Pfam" id="PF12777">
    <property type="entry name" value="MT"/>
    <property type="match status" value="1"/>
</dbReference>
<dbReference type="InterPro" id="IPR041228">
    <property type="entry name" value="Dynein_C"/>
</dbReference>
<feature type="domain" description="AAA+ ATPase" evidence="23">
    <location>
        <begin position="2112"/>
        <end position="2240"/>
    </location>
</feature>
<keyword evidence="15" id="KW-0505">Motor protein</keyword>
<evidence type="ECO:0000256" key="20">
    <source>
        <dbReference type="ARBA" id="ARBA00065818"/>
    </source>
</evidence>
<comment type="function">
    <text evidence="19">Force generating protein of eukaryotic cilia and flagella. Produces force towards the minus ends of microtubules. Dynein has ATPase activity; the force-producing power stroke is thought to occur on release of ADP.</text>
</comment>
<keyword evidence="10" id="KW-0067">ATP-binding</keyword>
<dbReference type="InterPro" id="IPR042222">
    <property type="entry name" value="Dynein_2_N"/>
</dbReference>
<dbReference type="InterPro" id="IPR043160">
    <property type="entry name" value="Dynein_C_barrel"/>
</dbReference>
<evidence type="ECO:0000256" key="11">
    <source>
        <dbReference type="ARBA" id="ARBA00022846"/>
    </source>
</evidence>
<dbReference type="InterPro" id="IPR004273">
    <property type="entry name" value="Dynein_heavy_D6_P-loop"/>
</dbReference>
<dbReference type="Gene3D" id="1.20.58.1120">
    <property type="match status" value="1"/>
</dbReference>
<protein>
    <recommendedName>
        <fullName evidence="5">Dynein heavy chain, cytoplasmic</fullName>
    </recommendedName>
    <alternativeName>
        <fullName evidence="18">Dynein heavy chain, cytosolic</fullName>
    </alternativeName>
</protein>
<dbReference type="Pfam" id="PF17852">
    <property type="entry name" value="Dynein_AAA_lid"/>
    <property type="match status" value="1"/>
</dbReference>
<dbReference type="GO" id="GO:0008569">
    <property type="term" value="F:minus-end-directed microtubule motor activity"/>
    <property type="evidence" value="ECO:0007669"/>
    <property type="project" value="InterPro"/>
</dbReference>
<dbReference type="FunFam" id="1.20.920.20:FF:000001">
    <property type="entry name" value="dynein heavy chain 2, axonemal"/>
    <property type="match status" value="1"/>
</dbReference>
<dbReference type="Gene3D" id="1.20.1270.280">
    <property type="match status" value="1"/>
</dbReference>
<dbReference type="Pfam" id="PF12781">
    <property type="entry name" value="AAA_9"/>
    <property type="match status" value="1"/>
</dbReference>
<comment type="subunit">
    <text evidence="4">Consists of at least two heavy chains and a number of intermediate and light chains.</text>
</comment>
<dbReference type="Gene3D" id="3.20.180.20">
    <property type="entry name" value="Dynein heavy chain, N-terminal domain 2"/>
    <property type="match status" value="1"/>
</dbReference>
<feature type="domain" description="AAA+ ATPase" evidence="23">
    <location>
        <begin position="2412"/>
        <end position="2560"/>
    </location>
</feature>
<evidence type="ECO:0000256" key="5">
    <source>
        <dbReference type="ARBA" id="ARBA00022197"/>
    </source>
</evidence>
<evidence type="ECO:0000256" key="16">
    <source>
        <dbReference type="ARBA" id="ARBA00023212"/>
    </source>
</evidence>
<dbReference type="FunFam" id="1.10.287.2620:FF:000002">
    <property type="entry name" value="Dynein heavy chain 2, axonemal"/>
    <property type="match status" value="1"/>
</dbReference>
<dbReference type="Gene3D" id="1.20.920.20">
    <property type="match status" value="1"/>
</dbReference>
<dbReference type="Gene3D" id="3.10.490.20">
    <property type="match status" value="1"/>
</dbReference>
<feature type="coiled-coil region" evidence="21">
    <location>
        <begin position="3249"/>
        <end position="3290"/>
    </location>
</feature>
<keyword evidence="13 21" id="KW-0175">Coiled coil</keyword>
<keyword evidence="7" id="KW-0493">Microtubule</keyword>
<evidence type="ECO:0000256" key="17">
    <source>
        <dbReference type="ARBA" id="ARBA00023273"/>
    </source>
</evidence>
<dbReference type="Pfam" id="PF17857">
    <property type="entry name" value="AAA_lid_1"/>
    <property type="match status" value="1"/>
</dbReference>
<dbReference type="FunFam" id="3.40.50.300:FF:000049">
    <property type="entry name" value="Dynein, axonemal, heavy chain 5"/>
    <property type="match status" value="1"/>
</dbReference>
<dbReference type="FunFam" id="3.20.180.20:FF:000001">
    <property type="entry name" value="Dynein axonemal heavy chain 5"/>
    <property type="match status" value="1"/>
</dbReference>
<evidence type="ECO:0000256" key="14">
    <source>
        <dbReference type="ARBA" id="ARBA00023069"/>
    </source>
</evidence>
<comment type="subcellular location">
    <subcellularLocation>
        <location evidence="1">Cell projection</location>
        <location evidence="1">Cilium</location>
        <location evidence="1">Flagellum</location>
    </subcellularLocation>
    <subcellularLocation>
        <location evidence="2">Cytoplasm</location>
        <location evidence="2">Cytoskeleton</location>
        <location evidence="2">Cilium axoneme</location>
    </subcellularLocation>
</comment>
<dbReference type="Pfam" id="PF12774">
    <property type="entry name" value="AAA_6"/>
    <property type="match status" value="1"/>
</dbReference>
<gene>
    <name evidence="24" type="ORF">O9G_001602</name>
</gene>
<sequence>MADVASKANAPPSDPKKKPAQTASLNLEKKRALLDQRHRYLLERFAEQINEKPADLENSLLYGNKIEILNEFFAANGPKKVIFFWQPHKDECQKSGAKNCLIVTDGLRDGMEGPAAYYLRLNTKAITTANLYTDIIYGVINELLPSLRDSIKNLIIPALNAQKKNGPIEEFMEALNKFVETVDVGLNSLKDNIRLNSSPVDLSPYRAASQVLVGSNNPELVGTLEGKLLKLAISGLVGEWCKQIEQVLAESEQMRKEADDIGPYAELSHWKSRMAKFNSITDQLKSPDCKTVINVLHGAKSRVLKQWKDLDNRVTDAANESKDNVKYLYTLEKFCEPLYRSDPLAMQPSLPGLINAIKMIYSISRYYNTSERMTSLFVKITNQMITSCKEYVNEDGSKLWEHDRAKLMSKLNDCLKLNEAYQQKPEEKQFDFSEMYIFGKFDAFCKRIQKVVDMFDVIEKFSSLSTLGVEGMDSLNKRFDGIMNQIKRKPYDMLDHRKMEFDTDYATFKKQIADLESGLQQFVDGLFSNISSTERSLELLQKFSKIQGLQIDLESKYQAIFVYYTKRDLEACRKAYQKYKESPPIARNTPPVAGSISWARQLFRRIDRPMQMFKNCPSVLSSSDAKKHIRNFNMLASALIEFELLWHRSWLKAVDLAKIGLQATVLVIDADTSKVYVNFDPQILQLIRETKCIQRMGLEIPEMAKLMCLKEADLKETYMMLHQILRKKSSLISRIPQVLIKAMTPHIEELDKAIQPGLTSITWTSLNLKNYILNVQKNLERLEELTDKVLDVNDCRINSGLQRIAETCLCDVPSEHEQWTIEELVQRSEKCCSQVAEVINRKSAMIEIACNDLINILKTNLSEQKKVEMSSVYEDVFNYFNHKMADSLVQSTRGSLDLIKTRLGSVSSQYGKAFNQKPFFKAELILSIPNVVVSPKLEDIQMALNKTSTMILEISKKITVWGQSSQGERNYFSEVSNNKDVVKVIIALNSTINTTKKDVETHREQFGKLDNLWKEDRNESIKKFLETNPTHHDFENEINRYEIAEKEVMEIMPTTQISSVLISAEPLKIALLTETKAWKQAYGFNLNAKVKKDMEELIEYMDNKTVRLNRKIVDIDDIRQACQTLAEIREAEVNIDMKILPIEESYHLLTKHGISVSREETEMVDSLRYSWKKLKQLVIDVQAHLTKVQPTFKNDLVQTVQKFAVEVDEFSKEYNEKGPMVSTITPKTASERLIVFQRSFDEINRKWETYSAGEELFGLSVTPFPSLVKMKKELKLLQNLYGLYNAVLEKVRVWHEMLWTEAEFEPIMNQLNDFAARCRKLPKAIKDWDAFQTLNNLINDFLATVPLLELMSHKAIQQRHWDAIMEVTKTTFNLDPDVFCLKNLMDAPLLKSSEEIEEICTSAVKEADIEIKLKAIVNEWTDKEFTFAPFKSRGYLVLKPAAILEIITQVEDSLMGLGSLMSNRYNAPFKKDIQSWVAKLSTCSEIIENWLAVQNLWIYLEAVFVGGDIAKQMPKEAKRFQNIDKSWCKIMARALENPNVITCTVVDDTLANLLPSLTEQLELCQKSLSGYLESKRSLFPRFYFVSDPALLEILGQASDSHTIQAHLKSVFDNVQTVQFHDKEYDKILALESSEGERLPLSKPVMAQGNVETWLGNLLQWMQITVNDVIREAVVRMNEMTLQSFLNEYPAQIGLLCLQIQYTTICEDALTASKSDKKAMANANQKVSEILSTLIEFTTQDLNKMDRVKYETLITIQVHHKDVFEKLFKTHIKSPLDFEWLKQCRFYWRDVLDCCIVSITNFDFKYNCEYLGCTDRLVITPLTDRCYITLAQALGMSLGGSPAGKTETVKDMGKALGKWVVVFNCSDQMDYRGLGRIFKGLAQSGSWGCFDEFNRIELPVLSVAAQQVGCVLAARRERKKQFVFTDGETVDLNPEVGYFITMNPGYAGRVALPENLKTHFRYVAMMVPDRQIIIRVKLAGCGFQNNVILARKFFVLYRLCEEQLSKQVHYDFGLRNILSVLRTSGAVKRASPEDSENLIIMRVLRDMNLSKLVDEDENLFLSLVNDLFPGLVAKKASYPEVEKAIEQQLVEMNLVNHPPWVLKVIQFYETCKVRHGIMILGPTGAGKTKCINVLLKAMTAVAEPHKEIRMNPKAITDYQMFGRLDVTTNDWTDGIFSAIWRKTIKKKGEFIWIVLDGPVDAVWIENLNSVLDDNRCLTLANGDRIPMSSTSKLMFEVHSLDNASPATVSRCGMIYIGIVAMTWDIVIQSWLKTRPKNEAEIFEPLFKDTFANLLDGLIPAQEQGKAIDRDHMQRLYIFAFFWGVGALLELDERKKLQSLIFEKFPDLLYPKMEDPNDTIYEYYVTEQGEWKHWKERVPNWEYPTDSTPEFSSIIVPTVDNVRVEFLISTLSKLGKSVLLIGEPGTAKTVTIQRFLAKLDSDVHLKKSLNFSSATTPMIFQRTVESFLDKRLGSTYGPPAGKKMTLFIDDISAPEINVWLDQPTAEILRQLVEYQGVYNLDKPGDWTSIVDLQFLGAMMHPGGGRNNIPMRLKRHFNIFNCTIPSDVSVDKIFGTMLSGHFHEKRGFPEDVRQLVTKIPSLTRKLWQATKTKMLPTPAKFHYIFNLRDLSRIVEGMLYSTSEVVNTAKTLMLLWEHECSRVLPDRFTTNEDIEWFNKTVLSVVNKDLGLEYSKYIQQRAYWVDFLRDAPEVEEGSEEEPEMPKVYEMIPSFDHLRDRLQFFMRQYNETVRGGKMDLVLFEDAMKHIVKISRIIRTPRGNALLVGVGGSGKQSLTKLASYIARNQIFQITISKNYNASNLMDDLKFMYKLAGLQGKPVTFIFTDNEIKEETFLEFINNMLTSGEVSNLFPKDEVIMISSDMRPIMKKVRPQTIDTNENLWQFFIDRVKSNLHIVLSFSPVGDKFRNRALKFPGLISGCTMDWFTRWPSEALRAVSEKFLQEFDITCSEQVKMEVVNHMAFVHDSVTDMCQQYFLQFRRSTHVTPKSYLSFINSYMSLYSKKRREVGELSDRMNMGLSKLLEATKSVAVLKEQLIVKEKDLVVASKEADIVLVDVSAATADAEKVKEAVLKVKLKSESIANAIKKDKEEAEGQLEAARPALEEATKALNSIQPAHISTIRKLAKPPHLIMRIMDAVLILQKRRIDAVIPDPERPCVKPCWSESLRLMSQSDFLSSLINFPCDEINAETVELLDPYLEMPDFNLEGAKKVSADVAAMSFYYTINKKVIPLKMNLAVQEKKLEIAMADLNKAQKTLDEKQAELDVFKQKYNAAITNKQALQDDADSCKRKMTAATALINGLKGEKDRWTLQSKEFAEQIGRLVGDVILATAFLSYSGPFNQTFRTQLLSIWKEDLKKRKIPFSADVDIISLLVDGTTIGEWNIQGLPTDELSIQNGIIVTQGTRYPLLIDPQGQARSWIRKREESRGLIVTTLGNKYFRQHIEDCVSQGKPLLIEDVEESLDPTLDNILEKNLIKSGKSFKVIFGEKELDFTEGFCLFITTKLANPRYSPEIYAKTSIIDFTVTQKGLEDQLLGRVIMKEKQELETERSKLLEEVNSNKKKMKELEDNLLQRLTSTQGSLVDDESLIEQAETQKKITIAREEYRPVATRGSVLYFLIAEMSMINIMYQTSLRQFLKLFDESMSKSNPSPIPSKRIQNIIEYCTLRTFKYMARSLYEEHKLLFTLLLALKIDMLAGKIPFDDFRCFIKGGAALDINAVMKKPFNWISDMTWLNLVALSKINSFQDILNQVGKNEKAWKSWYEKDSPENEPLPGGYSNTLDSFRKLMLIRSWCLDRTIVSSKQYIADSLGQVYAESQVLDLDAMLEESDNRTPLICLLSTGADPTADIESLSKRHKIDMKAISMGQGQEVHARKLMTNYMTNGGWALLQNCHLGIPFLEELLVMILETEQIHEKFRCWITTDVNEKFPINLLQVSIKFTNEPPRGIRAGLKRTYGWLTQDMLDISARPQYKPLIYAIGFLHTTVQERRKFGPLGWNIPYEFNQSDLAASIQFSQNHLDELQPKAPISWTTVRYMFCEVHYGGRVTDDYDRRLLVTYGKTWFGDHMFADNFQFYKNYTIPHLKSIDEYRKVIEEVPLVDSPEVFGLHPNADISCQTKESNLMLDNILSIQPKDSGSGTGETREDVVKRIANDLLSKLPEDFNKHKVKQAIVKLGGPKPLNIFLGQEVDRMQTVIIKTRSILQDLKLAIDGTIIMSPQLQQSLDALYDARVPLAWEKVSWKSSTLGLWFAELVQRTLQFQSWLFEGKPNVFWLSGFFNPQGFLTAMRQEITRAHQGWALDNVKLHTEVLRQMKEDITQPPAEGVYIHGLFIEGAGWDRKNTRLVDSQPKVIYMQMPIVHVSAINSTEDRDPRFYQCPVYRRPNRTDLNYVFDVELKTQQNPDYWILRGVAMLCSTT</sequence>
<keyword evidence="9" id="KW-0547">Nucleotide-binding</keyword>
<evidence type="ECO:0000313" key="25">
    <source>
        <dbReference type="Proteomes" id="UP000030755"/>
    </source>
</evidence>
<dbReference type="GO" id="GO:0031514">
    <property type="term" value="C:motile cilium"/>
    <property type="evidence" value="ECO:0007669"/>
    <property type="project" value="UniProtKB-SubCell"/>
</dbReference>
<dbReference type="InterPro" id="IPR041589">
    <property type="entry name" value="DNAH3_AAA_lid_1"/>
</dbReference>
<evidence type="ECO:0000256" key="21">
    <source>
        <dbReference type="SAM" id="Coils"/>
    </source>
</evidence>
<dbReference type="Gene3D" id="3.40.50.300">
    <property type="entry name" value="P-loop containing nucleotide triphosphate hydrolases"/>
    <property type="match status" value="5"/>
</dbReference>
<dbReference type="InterPro" id="IPR042219">
    <property type="entry name" value="AAA_lid_11_sf"/>
</dbReference>
<dbReference type="InterPro" id="IPR041466">
    <property type="entry name" value="Dynein_AAA5_ext"/>
</dbReference>
<dbReference type="Gene3D" id="6.10.140.1060">
    <property type="match status" value="1"/>
</dbReference>
<dbReference type="FunFam" id="1.20.140.100:FF:000003">
    <property type="entry name" value="Dynein, axonemal, heavy chain 5"/>
    <property type="match status" value="1"/>
</dbReference>
<keyword evidence="16" id="KW-0206">Cytoskeleton</keyword>
<dbReference type="GO" id="GO:0005524">
    <property type="term" value="F:ATP binding"/>
    <property type="evidence" value="ECO:0007669"/>
    <property type="project" value="UniProtKB-KW"/>
</dbReference>
<dbReference type="InterPro" id="IPR042228">
    <property type="entry name" value="Dynein_linker_3"/>
</dbReference>
<dbReference type="GO" id="GO:0036159">
    <property type="term" value="P:inner dynein arm assembly"/>
    <property type="evidence" value="ECO:0007669"/>
    <property type="project" value="UniProtKB-ARBA"/>
</dbReference>
<dbReference type="FunFam" id="1.20.58.1120:FF:000004">
    <property type="entry name" value="Dynein axonemal heavy chain 5"/>
    <property type="match status" value="1"/>
</dbReference>
<evidence type="ECO:0000256" key="10">
    <source>
        <dbReference type="ARBA" id="ARBA00022840"/>
    </source>
</evidence>
<dbReference type="FunFam" id="1.10.8.710:FF:000003">
    <property type="entry name" value="Dynein axonemal heavy chain 5"/>
    <property type="match status" value="1"/>
</dbReference>
<evidence type="ECO:0000256" key="18">
    <source>
        <dbReference type="ARBA" id="ARBA00033439"/>
    </source>
</evidence>
<dbReference type="Proteomes" id="UP000030755">
    <property type="component" value="Unassembled WGS sequence"/>
</dbReference>
<dbReference type="SUPFAM" id="SSF52540">
    <property type="entry name" value="P-loop containing nucleoside triphosphate hydrolases"/>
    <property type="match status" value="4"/>
</dbReference>
<dbReference type="InterPro" id="IPR026983">
    <property type="entry name" value="DHC"/>
</dbReference>
<evidence type="ECO:0000259" key="23">
    <source>
        <dbReference type="SMART" id="SM00382"/>
    </source>
</evidence>
<keyword evidence="12" id="KW-0243">Dynein</keyword>
<dbReference type="FunFam" id="1.20.1270.280:FF:000002">
    <property type="entry name" value="Dynein heavy chain 5, axonemal"/>
    <property type="match status" value="1"/>
</dbReference>
<evidence type="ECO:0000256" key="22">
    <source>
        <dbReference type="SAM" id="MobiDB-lite"/>
    </source>
</evidence>
<evidence type="ECO:0000256" key="3">
    <source>
        <dbReference type="ARBA" id="ARBA00008887"/>
    </source>
</evidence>
<dbReference type="GO" id="GO:0005874">
    <property type="term" value="C:microtubule"/>
    <property type="evidence" value="ECO:0007669"/>
    <property type="project" value="UniProtKB-KW"/>
</dbReference>
<organism evidence="24 25">
    <name type="scientific">Rozella allomycis (strain CSF55)</name>
    <dbReference type="NCBI Taxonomy" id="988480"/>
    <lineage>
        <taxon>Eukaryota</taxon>
        <taxon>Fungi</taxon>
        <taxon>Fungi incertae sedis</taxon>
        <taxon>Cryptomycota</taxon>
        <taxon>Cryptomycota incertae sedis</taxon>
        <taxon>Rozella</taxon>
    </lineage>
</organism>
<dbReference type="Pfam" id="PF18198">
    <property type="entry name" value="AAA_lid_11"/>
    <property type="match status" value="1"/>
</dbReference>
<dbReference type="FunFam" id="1.10.8.720:FF:000004">
    <property type="entry name" value="Dynein heavy chain 5, axonemal"/>
    <property type="match status" value="1"/>
</dbReference>
<dbReference type="Pfam" id="PF25007">
    <property type="entry name" value="DYH2-5-8_CC"/>
    <property type="match status" value="1"/>
</dbReference>
<dbReference type="InterPro" id="IPR035706">
    <property type="entry name" value="AAA_9"/>
</dbReference>
<dbReference type="Gene3D" id="1.10.8.720">
    <property type="entry name" value="Region D6 of dynein motor"/>
    <property type="match status" value="1"/>
</dbReference>
<dbReference type="Gene3D" id="1.20.140.100">
    <property type="entry name" value="Dynein heavy chain, N-terminal domain 2"/>
    <property type="match status" value="1"/>
</dbReference>
<dbReference type="EMBL" id="KE561068">
    <property type="protein sequence ID" value="EPZ33251.1"/>
    <property type="molecule type" value="Genomic_DNA"/>
</dbReference>
<dbReference type="GO" id="GO:0036156">
    <property type="term" value="C:inner dynein arm"/>
    <property type="evidence" value="ECO:0007669"/>
    <property type="project" value="UniProtKB-ARBA"/>
</dbReference>
<dbReference type="PANTHER" id="PTHR46532:SF4">
    <property type="entry name" value="AAA+ ATPASE DOMAIN-CONTAINING PROTEIN"/>
    <property type="match status" value="1"/>
</dbReference>
<evidence type="ECO:0000256" key="2">
    <source>
        <dbReference type="ARBA" id="ARBA00004430"/>
    </source>
</evidence>
<name>A0A075ASJ0_ROZAC</name>
<evidence type="ECO:0000313" key="24">
    <source>
        <dbReference type="EMBL" id="EPZ33251.1"/>
    </source>
</evidence>
<dbReference type="InterPro" id="IPR027417">
    <property type="entry name" value="P-loop_NTPase"/>
</dbReference>
<dbReference type="FunFam" id="3.40.50.300:FF:002141">
    <property type="entry name" value="Dynein heavy chain"/>
    <property type="match status" value="1"/>
</dbReference>
<dbReference type="InterPro" id="IPR024317">
    <property type="entry name" value="Dynein_heavy_chain_D4_dom"/>
</dbReference>
<evidence type="ECO:0000256" key="7">
    <source>
        <dbReference type="ARBA" id="ARBA00022701"/>
    </source>
</evidence>
<evidence type="ECO:0000256" key="13">
    <source>
        <dbReference type="ARBA" id="ARBA00023054"/>
    </source>
</evidence>
<evidence type="ECO:0000256" key="9">
    <source>
        <dbReference type="ARBA" id="ARBA00022741"/>
    </source>
</evidence>
<dbReference type="Pfam" id="PF12775">
    <property type="entry name" value="AAA_7"/>
    <property type="match status" value="1"/>
</dbReference>
<dbReference type="InterPro" id="IPR013594">
    <property type="entry name" value="Dynein_heavy_tail"/>
</dbReference>
<dbReference type="InterPro" id="IPR024743">
    <property type="entry name" value="Dynein_HC_stalk"/>
</dbReference>
<dbReference type="FunFam" id="1.10.8.1220:FF:000001">
    <property type="entry name" value="Dynein axonemal heavy chain 5"/>
    <property type="match status" value="1"/>
</dbReference>
<dbReference type="Pfam" id="PF08393">
    <property type="entry name" value="DHC_N2"/>
    <property type="match status" value="1"/>
</dbReference>
<evidence type="ECO:0000256" key="1">
    <source>
        <dbReference type="ARBA" id="ARBA00004230"/>
    </source>
</evidence>
<dbReference type="FunFam" id="3.40.50.300:FF:000320">
    <property type="entry name" value="Dynein, axonemal, heavy chain 5"/>
    <property type="match status" value="1"/>
</dbReference>
<dbReference type="FunFam" id="3.40.50.300:FF:001080">
    <property type="entry name" value="Dynein, axonemal, heavy chain 5"/>
    <property type="match status" value="1"/>
</dbReference>
<dbReference type="InterPro" id="IPR041658">
    <property type="entry name" value="AAA_lid_11"/>
</dbReference>
<dbReference type="FunFam" id="3.40.50.300:FF:000044">
    <property type="entry name" value="Dynein heavy chain 5, axonemal"/>
    <property type="match status" value="1"/>
</dbReference>
<comment type="subunit">
    <text evidence="20">Consists of at least 3 heavy chains (alpha, beta and gamma), 2 intermediate chains and 8 light chains.</text>
</comment>
<proteinExistence type="inferred from homology"/>
<dbReference type="Pfam" id="PF12780">
    <property type="entry name" value="AAA_8"/>
    <property type="match status" value="1"/>
</dbReference>
<evidence type="ECO:0000256" key="4">
    <source>
        <dbReference type="ARBA" id="ARBA00011655"/>
    </source>
</evidence>
<keyword evidence="17" id="KW-0966">Cell projection</keyword>
<keyword evidence="11" id="KW-0282">Flagellum</keyword>
<dbReference type="InterPro" id="IPR056759">
    <property type="entry name" value="DYH2-5-8_CC"/>
</dbReference>
<keyword evidence="6" id="KW-0963">Cytoplasm</keyword>
<keyword evidence="8" id="KW-0677">Repeat</keyword>
<evidence type="ECO:0000256" key="12">
    <source>
        <dbReference type="ARBA" id="ARBA00023017"/>
    </source>
</evidence>
<evidence type="ECO:0000256" key="15">
    <source>
        <dbReference type="ARBA" id="ARBA00023175"/>
    </source>
</evidence>
<evidence type="ECO:0000256" key="8">
    <source>
        <dbReference type="ARBA" id="ARBA00022737"/>
    </source>
</evidence>
<dbReference type="InterPro" id="IPR013602">
    <property type="entry name" value="Dynein_heavy_linker"/>
</dbReference>
<dbReference type="Pfam" id="PF08385">
    <property type="entry name" value="DHC_N1"/>
    <property type="match status" value="1"/>
</dbReference>
<dbReference type="GO" id="GO:0045505">
    <property type="term" value="F:dynein intermediate chain binding"/>
    <property type="evidence" value="ECO:0007669"/>
    <property type="project" value="InterPro"/>
</dbReference>
<dbReference type="STRING" id="988480.A0A075ASJ0"/>
<feature type="coiled-coil region" evidence="21">
    <location>
        <begin position="3555"/>
        <end position="3586"/>
    </location>
</feature>
<dbReference type="FunFam" id="3.10.490.20:FF:000003">
    <property type="entry name" value="Dynein heavy chain 5, axonemal"/>
    <property type="match status" value="1"/>
</dbReference>
<dbReference type="Gene3D" id="1.10.8.710">
    <property type="match status" value="1"/>
</dbReference>
<reference evidence="24 25" key="1">
    <citation type="journal article" date="2013" name="Curr. Biol.">
        <title>Shared signatures of parasitism and phylogenomics unite Cryptomycota and microsporidia.</title>
        <authorList>
            <person name="James T.Y."/>
            <person name="Pelin A."/>
            <person name="Bonen L."/>
            <person name="Ahrendt S."/>
            <person name="Sain D."/>
            <person name="Corradi N."/>
            <person name="Stajich J.E."/>
        </authorList>
    </citation>
    <scope>NUCLEOTIDE SEQUENCE [LARGE SCALE GENOMIC DNA]</scope>
    <source>
        <strain evidence="24 25">CSF55</strain>
    </source>
</reference>
<dbReference type="Gene3D" id="1.10.472.130">
    <property type="match status" value="1"/>
</dbReference>
<accession>A0A075ASJ0</accession>
<comment type="similarity">
    <text evidence="3">Belongs to the dynein heavy chain family.</text>
</comment>
<dbReference type="Pfam" id="PF03028">
    <property type="entry name" value="Dynein_heavy"/>
    <property type="match status" value="1"/>
</dbReference>
<dbReference type="GO" id="GO:0051959">
    <property type="term" value="F:dynein light intermediate chain binding"/>
    <property type="evidence" value="ECO:0007669"/>
    <property type="project" value="InterPro"/>
</dbReference>
<dbReference type="FunFam" id="1.20.920.30:FF:000004">
    <property type="entry name" value="Dynein axonemal heavy chain 5"/>
    <property type="match status" value="1"/>
</dbReference>
<dbReference type="Gene3D" id="1.10.287.2620">
    <property type="match status" value="1"/>
</dbReference>
<feature type="region of interest" description="Disordered" evidence="22">
    <location>
        <begin position="1"/>
        <end position="24"/>
    </location>
</feature>
<keyword evidence="25" id="KW-1185">Reference proteome</keyword>
<dbReference type="InterPro" id="IPR035699">
    <property type="entry name" value="AAA_6"/>
</dbReference>
<dbReference type="GO" id="GO:0008017">
    <property type="term" value="F:microtubule binding"/>
    <property type="evidence" value="ECO:0007669"/>
    <property type="project" value="UniProtKB-ARBA"/>
</dbReference>
<dbReference type="GO" id="GO:0060294">
    <property type="term" value="P:cilium movement involved in cell motility"/>
    <property type="evidence" value="ECO:0007669"/>
    <property type="project" value="UniProtKB-ARBA"/>
</dbReference>
<dbReference type="InterPro" id="IPR043157">
    <property type="entry name" value="Dynein_AAA1S"/>
</dbReference>
<keyword evidence="14" id="KW-0969">Cilium</keyword>
<dbReference type="PANTHER" id="PTHR46532">
    <property type="entry name" value="MALE FERTILITY FACTOR KL5"/>
    <property type="match status" value="1"/>
</dbReference>
<dbReference type="Gene3D" id="1.10.8.1220">
    <property type="match status" value="1"/>
</dbReference>
<dbReference type="Gene3D" id="1.20.920.30">
    <property type="match status" value="1"/>
</dbReference>
<dbReference type="SMART" id="SM00382">
    <property type="entry name" value="AAA"/>
    <property type="match status" value="2"/>
</dbReference>
<evidence type="ECO:0000256" key="19">
    <source>
        <dbReference type="ARBA" id="ARBA00058146"/>
    </source>
</evidence>
<dbReference type="OrthoDB" id="447173at2759"/>
<dbReference type="InterPro" id="IPR003593">
    <property type="entry name" value="AAA+_ATPase"/>
</dbReference>
<evidence type="ECO:0000256" key="6">
    <source>
        <dbReference type="ARBA" id="ARBA00022490"/>
    </source>
</evidence>
<dbReference type="OMA" id="WWKKASW"/>
<dbReference type="HOGENOM" id="CLU_000038_9_1_1"/>
<dbReference type="Pfam" id="PF18199">
    <property type="entry name" value="Dynein_C"/>
    <property type="match status" value="1"/>
</dbReference>